<protein>
    <recommendedName>
        <fullName evidence="4">Nmd3 N-terminal domain-containing protein</fullName>
    </recommendedName>
</protein>
<feature type="region of interest" description="Disordered" evidence="1">
    <location>
        <begin position="1"/>
        <end position="27"/>
    </location>
</feature>
<dbReference type="KEGG" id="nde:NIDE3861"/>
<sequence length="164" mass="18718">MTKQTEGGHAARRDRFVQEGQHDTYKMPGKLKEPTVCKTCGALFHKGRWTWGTKPTGADEIVCPACLRIEDKNPKGFVTLKGTYKDQHRDQVMGLIHNAEAQEKKEYPLARIMTIENRAEGLVVLTTDTHLPRRIGEALKHAHHGELELQYDKDEDFIRVTWIG</sequence>
<dbReference type="eggNOG" id="COG1499">
    <property type="taxonomic scope" value="Bacteria"/>
</dbReference>
<gene>
    <name evidence="2" type="ORF">NIDE3861</name>
</gene>
<feature type="compositionally biased region" description="Basic and acidic residues" evidence="1">
    <location>
        <begin position="9"/>
        <end position="27"/>
    </location>
</feature>
<dbReference type="NCBIfam" id="NF040826">
    <property type="entry name" value="lxa_BCAM0308"/>
    <property type="match status" value="1"/>
</dbReference>
<dbReference type="EMBL" id="FP929003">
    <property type="protein sequence ID" value="CBK43534.1"/>
    <property type="molecule type" value="Genomic_DNA"/>
</dbReference>
<organism evidence="2 3">
    <name type="scientific">Nitrospira defluvii</name>
    <dbReference type="NCBI Taxonomy" id="330214"/>
    <lineage>
        <taxon>Bacteria</taxon>
        <taxon>Pseudomonadati</taxon>
        <taxon>Nitrospirota</taxon>
        <taxon>Nitrospiria</taxon>
        <taxon>Nitrospirales</taxon>
        <taxon>Nitrospiraceae</taxon>
        <taxon>Nitrospira</taxon>
    </lineage>
</organism>
<proteinExistence type="predicted"/>
<accession>D8PJG0</accession>
<dbReference type="Proteomes" id="UP000001660">
    <property type="component" value="Chromosome"/>
</dbReference>
<keyword evidence="3" id="KW-1185">Reference proteome</keyword>
<dbReference type="InterPro" id="IPR047706">
    <property type="entry name" value="BCAM0308-like"/>
</dbReference>
<dbReference type="OrthoDB" id="9785278at2"/>
<dbReference type="AlphaFoldDB" id="D8PJG0"/>
<evidence type="ECO:0000313" key="3">
    <source>
        <dbReference type="Proteomes" id="UP000001660"/>
    </source>
</evidence>
<dbReference type="HOGENOM" id="CLU_114437_0_0_0"/>
<evidence type="ECO:0000256" key="1">
    <source>
        <dbReference type="SAM" id="MobiDB-lite"/>
    </source>
</evidence>
<evidence type="ECO:0008006" key="4">
    <source>
        <dbReference type="Google" id="ProtNLM"/>
    </source>
</evidence>
<reference evidence="2 3" key="1">
    <citation type="journal article" date="2010" name="Proc. Natl. Acad. Sci. U.S.A.">
        <title>A Nitrospira metagenome illuminates the physiology and evolution of globally important nitrite-oxidizing bacteria.</title>
        <authorList>
            <person name="Lucker S."/>
            <person name="Wagner M."/>
            <person name="Maixner F."/>
            <person name="Pelletier E."/>
            <person name="Koch H."/>
            <person name="Vacherie B."/>
            <person name="Rattei T."/>
            <person name="Sinninghe Damste J."/>
            <person name="Spieck E."/>
            <person name="Le Paslier D."/>
            <person name="Daims H."/>
        </authorList>
    </citation>
    <scope>NUCLEOTIDE SEQUENCE [LARGE SCALE GENOMIC DNA]</scope>
</reference>
<name>D8PJG0_9BACT</name>
<dbReference type="STRING" id="330214.NIDE3861"/>
<evidence type="ECO:0000313" key="2">
    <source>
        <dbReference type="EMBL" id="CBK43534.1"/>
    </source>
</evidence>